<evidence type="ECO:0000256" key="4">
    <source>
        <dbReference type="ARBA" id="ARBA00023027"/>
    </source>
</evidence>
<name>A0A2M8LSF8_9ACTN</name>
<keyword evidence="5" id="KW-0456">Lyase</keyword>
<dbReference type="Pfam" id="PF24621">
    <property type="entry name" value="DHQS_C"/>
    <property type="match status" value="1"/>
</dbReference>
<evidence type="ECO:0000259" key="13">
    <source>
        <dbReference type="Pfam" id="PF01761"/>
    </source>
</evidence>
<protein>
    <recommendedName>
        <fullName evidence="12">2-deoxy-scyllo-inosose synthase</fullName>
        <ecNumber evidence="11">4.2.3.124</ecNumber>
    </recommendedName>
</protein>
<dbReference type="InterPro" id="IPR056179">
    <property type="entry name" value="DHQS_C"/>
</dbReference>
<evidence type="ECO:0000256" key="11">
    <source>
        <dbReference type="ARBA" id="ARBA00039146"/>
    </source>
</evidence>
<comment type="similarity">
    <text evidence="10">Belongs to the sugar phosphate cyclases superfamily. DOI synthase family.</text>
</comment>
<comment type="function">
    <text evidence="8">Catalyzes the intramolecular carbocycle formation from D-glucose-6-phosphate to 2-deoxy-scyllo-inosose (DOI).</text>
</comment>
<evidence type="ECO:0000256" key="9">
    <source>
        <dbReference type="ARBA" id="ARBA00037923"/>
    </source>
</evidence>
<organism evidence="15 16">
    <name type="scientific">Streptomyces carminius</name>
    <dbReference type="NCBI Taxonomy" id="2665496"/>
    <lineage>
        <taxon>Bacteria</taxon>
        <taxon>Bacillati</taxon>
        <taxon>Actinomycetota</taxon>
        <taxon>Actinomycetes</taxon>
        <taxon>Kitasatosporales</taxon>
        <taxon>Streptomycetaceae</taxon>
        <taxon>Streptomyces</taxon>
    </lineage>
</organism>
<dbReference type="PANTHER" id="PTHR43622:SF1">
    <property type="entry name" value="3-DEHYDROQUINATE SYNTHASE"/>
    <property type="match status" value="1"/>
</dbReference>
<dbReference type="EC" id="4.2.3.124" evidence="11"/>
<comment type="cofactor">
    <cofactor evidence="2">
        <name>Co(2+)</name>
        <dbReference type="ChEBI" id="CHEBI:48828"/>
    </cofactor>
</comment>
<dbReference type="Pfam" id="PF01761">
    <property type="entry name" value="DHQ_synthase"/>
    <property type="match status" value="1"/>
</dbReference>
<keyword evidence="4" id="KW-0520">NAD</keyword>
<dbReference type="InterPro" id="IPR030960">
    <property type="entry name" value="DHQS/DOIS_N"/>
</dbReference>
<dbReference type="GO" id="GO:0003856">
    <property type="term" value="F:3-dehydroquinate synthase activity"/>
    <property type="evidence" value="ECO:0007669"/>
    <property type="project" value="TreeGrafter"/>
</dbReference>
<evidence type="ECO:0000256" key="12">
    <source>
        <dbReference type="ARBA" id="ARBA00040375"/>
    </source>
</evidence>
<dbReference type="Gene3D" id="1.20.1090.10">
    <property type="entry name" value="Dehydroquinate synthase-like - alpha domain"/>
    <property type="match status" value="1"/>
</dbReference>
<sequence length="398" mass="42709">MMLERHIPLDGHETPYLYGVDCGIALAEALAARTGSADSVLLVADRKVAAHTAPLARQLSHHVKVETFGIDASETNKTMSLVQGIAESAISRGVNRSSLVIGMGGGMVGNVAGLTAALLFRGTGLIHLPTTPVAAFDSVVSVKQAVNLRGGKNLCGTYYAPSLIACDLRWLSTVPHEELFTGLSEMAKNVLAVLPGEEETLRGALSALPGERIGPLLQLFDIGVTAKEPFLRQDPRERREALIFEYGHTVGHALEFISGGSMKHGEAVAWGMLVAAEVSHSLGILGGEDLRSHYRIVDWLRLPDPRTRLGRFDRAELRAKLATDNKRGYIPCGRDEVAMVLLESLGGPLTGESGYPLVPVPQETVMAALETVTGHSWTERGGTIGEKEDARWKTSNLL</sequence>
<dbReference type="PANTHER" id="PTHR43622">
    <property type="entry name" value="3-DEHYDROQUINATE SYNTHASE"/>
    <property type="match status" value="1"/>
</dbReference>
<evidence type="ECO:0000256" key="1">
    <source>
        <dbReference type="ARBA" id="ARBA00001911"/>
    </source>
</evidence>
<dbReference type="SUPFAM" id="SSF56796">
    <property type="entry name" value="Dehydroquinate synthase-like"/>
    <property type="match status" value="1"/>
</dbReference>
<keyword evidence="16" id="KW-1185">Reference proteome</keyword>
<dbReference type="GO" id="GO:0046872">
    <property type="term" value="F:metal ion binding"/>
    <property type="evidence" value="ECO:0007669"/>
    <property type="project" value="UniProtKB-KW"/>
</dbReference>
<dbReference type="PIRSF" id="PIRSF001455">
    <property type="entry name" value="DHQ_synth"/>
    <property type="match status" value="1"/>
</dbReference>
<evidence type="ECO:0000256" key="5">
    <source>
        <dbReference type="ARBA" id="ARBA00023239"/>
    </source>
</evidence>
<accession>A0A2M8LSF8</accession>
<comment type="pathway">
    <text evidence="9">Metabolic intermediate biosynthesis; 2-deoxystreptamine biosynthesis; 2-deoxystreptamine from D-glucose 6-phosphate: step 1/4.</text>
</comment>
<proteinExistence type="inferred from homology"/>
<gene>
    <name evidence="15" type="ORF">CUT44_24690</name>
</gene>
<dbReference type="EMBL" id="PGGW01000067">
    <property type="protein sequence ID" value="PJE94885.1"/>
    <property type="molecule type" value="Genomic_DNA"/>
</dbReference>
<dbReference type="GO" id="GO:0009073">
    <property type="term" value="P:aromatic amino acid family biosynthetic process"/>
    <property type="evidence" value="ECO:0007669"/>
    <property type="project" value="InterPro"/>
</dbReference>
<evidence type="ECO:0000313" key="15">
    <source>
        <dbReference type="EMBL" id="PJE94885.1"/>
    </source>
</evidence>
<keyword evidence="6" id="KW-0170">Cobalt</keyword>
<feature type="domain" description="3-dehydroquinate synthase N-terminal" evidence="13">
    <location>
        <begin position="70"/>
        <end position="179"/>
    </location>
</feature>
<dbReference type="InterPro" id="IPR030963">
    <property type="entry name" value="DHQ_synth_fam"/>
</dbReference>
<comment type="cofactor">
    <cofactor evidence="1">
        <name>NAD(+)</name>
        <dbReference type="ChEBI" id="CHEBI:57540"/>
    </cofactor>
</comment>
<evidence type="ECO:0000256" key="6">
    <source>
        <dbReference type="ARBA" id="ARBA00023285"/>
    </source>
</evidence>
<dbReference type="InterPro" id="IPR050071">
    <property type="entry name" value="Dehydroquinate_synthase"/>
</dbReference>
<comment type="caution">
    <text evidence="15">The sequence shown here is derived from an EMBL/GenBank/DDBJ whole genome shotgun (WGS) entry which is preliminary data.</text>
</comment>
<evidence type="ECO:0000313" key="16">
    <source>
        <dbReference type="Proteomes" id="UP000230407"/>
    </source>
</evidence>
<dbReference type="RefSeq" id="WP_100204141.1">
    <property type="nucleotide sequence ID" value="NZ_PGGW01000067.1"/>
</dbReference>
<reference evidence="15 16" key="1">
    <citation type="submission" date="2017-11" db="EMBL/GenBank/DDBJ databases">
        <title>Streptomyces carmine sp. nov., a novel actinomycete isolated from Sophora alopecuroides in Xinjiang, China.</title>
        <authorList>
            <person name="Wang Y."/>
            <person name="Luo X."/>
            <person name="Wan C."/>
            <person name="Zhang L."/>
        </authorList>
    </citation>
    <scope>NUCLEOTIDE SEQUENCE [LARGE SCALE GENOMIC DNA]</scope>
    <source>
        <strain evidence="15 16">TRM SA0054</strain>
    </source>
</reference>
<evidence type="ECO:0000256" key="8">
    <source>
        <dbReference type="ARBA" id="ARBA00037594"/>
    </source>
</evidence>
<evidence type="ECO:0000256" key="10">
    <source>
        <dbReference type="ARBA" id="ARBA00038469"/>
    </source>
</evidence>
<keyword evidence="3" id="KW-0479">Metal-binding</keyword>
<feature type="domain" description="3-dehydroquinate synthase C-terminal" evidence="14">
    <location>
        <begin position="217"/>
        <end position="326"/>
    </location>
</feature>
<evidence type="ECO:0000256" key="3">
    <source>
        <dbReference type="ARBA" id="ARBA00022723"/>
    </source>
</evidence>
<evidence type="ECO:0000256" key="7">
    <source>
        <dbReference type="ARBA" id="ARBA00035757"/>
    </source>
</evidence>
<evidence type="ECO:0000256" key="2">
    <source>
        <dbReference type="ARBA" id="ARBA00001941"/>
    </source>
</evidence>
<evidence type="ECO:0000259" key="14">
    <source>
        <dbReference type="Pfam" id="PF24621"/>
    </source>
</evidence>
<comment type="catalytic activity">
    <reaction evidence="7">
        <text>D-glucose 6-phosphate = 2-deoxy-L-scyllo-inosose + phosphate</text>
        <dbReference type="Rhea" id="RHEA:33071"/>
        <dbReference type="ChEBI" id="CHEBI:43474"/>
        <dbReference type="ChEBI" id="CHEBI:61548"/>
        <dbReference type="ChEBI" id="CHEBI:64796"/>
        <dbReference type="EC" id="4.2.3.124"/>
    </reaction>
</comment>
<dbReference type="Gene3D" id="3.40.50.1970">
    <property type="match status" value="1"/>
</dbReference>
<dbReference type="Proteomes" id="UP000230407">
    <property type="component" value="Unassembled WGS sequence"/>
</dbReference>
<dbReference type="AlphaFoldDB" id="A0A2M8LSF8"/>